<accession>A0A8T1GAS7</accession>
<dbReference type="EMBL" id="RCML01000127">
    <property type="protein sequence ID" value="KAG2989804.1"/>
    <property type="molecule type" value="Genomic_DNA"/>
</dbReference>
<evidence type="ECO:0000313" key="1">
    <source>
        <dbReference type="EMBL" id="KAG2989804.1"/>
    </source>
</evidence>
<evidence type="ECO:0000313" key="2">
    <source>
        <dbReference type="Proteomes" id="UP000697107"/>
    </source>
</evidence>
<dbReference type="Proteomes" id="UP000697107">
    <property type="component" value="Unassembled WGS sequence"/>
</dbReference>
<sequence length="224" mass="25156">MPPQLRYQSSSVHAWVTTRLLDASPTGPPYQNRQNRTECFASTNTEIRRRCGFDGLAFIFVELYSDILDRELVVCCMAGDPRCLKYIWTSTSLISVPTHGQPCDDSKTVTCANAILYREASKSGNLLVFGKRAENMEPCYKRLHLQNVGRDGAVPDNTTVHTNSASGYLLSLVNNLILSDVEFVVEAEQLQCGNATLRRSELQACGRIVRCCRQDRHRKPQEPL</sequence>
<proteinExistence type="predicted"/>
<dbReference type="AlphaFoldDB" id="A0A8T1GAS7"/>
<dbReference type="VEuPathDB" id="FungiDB:PC110_g880"/>
<organism evidence="1 2">
    <name type="scientific">Phytophthora cactorum</name>
    <dbReference type="NCBI Taxonomy" id="29920"/>
    <lineage>
        <taxon>Eukaryota</taxon>
        <taxon>Sar</taxon>
        <taxon>Stramenopiles</taxon>
        <taxon>Oomycota</taxon>
        <taxon>Peronosporomycetes</taxon>
        <taxon>Peronosporales</taxon>
        <taxon>Peronosporaceae</taxon>
        <taxon>Phytophthora</taxon>
    </lineage>
</organism>
<reference evidence="1" key="1">
    <citation type="submission" date="2018-10" db="EMBL/GenBank/DDBJ databases">
        <title>Effector identification in a new, highly contiguous assembly of the strawberry crown rot pathogen Phytophthora cactorum.</title>
        <authorList>
            <person name="Armitage A.D."/>
            <person name="Nellist C.F."/>
            <person name="Bates H."/>
            <person name="Vickerstaff R.J."/>
            <person name="Harrison R.J."/>
        </authorList>
    </citation>
    <scope>NUCLEOTIDE SEQUENCE</scope>
    <source>
        <strain evidence="1">P415</strain>
    </source>
</reference>
<name>A0A8T1GAS7_9STRA</name>
<comment type="caution">
    <text evidence="1">The sequence shown here is derived from an EMBL/GenBank/DDBJ whole genome shotgun (WGS) entry which is preliminary data.</text>
</comment>
<gene>
    <name evidence="1" type="ORF">PC118_g5955</name>
</gene>
<protein>
    <submittedName>
        <fullName evidence="1">Uncharacterized protein</fullName>
    </submittedName>
</protein>